<dbReference type="InterPro" id="IPR018247">
    <property type="entry name" value="EF_Hand_1_Ca_BS"/>
</dbReference>
<evidence type="ECO:0000313" key="7">
    <source>
        <dbReference type="Proteomes" id="UP000186817"/>
    </source>
</evidence>
<accession>A0A1Q9EYP5</accession>
<feature type="region of interest" description="Disordered" evidence="2">
    <location>
        <begin position="859"/>
        <end position="973"/>
    </location>
</feature>
<feature type="compositionally biased region" description="Basic and acidic residues" evidence="2">
    <location>
        <begin position="2618"/>
        <end position="2632"/>
    </location>
</feature>
<feature type="region of interest" description="Disordered" evidence="2">
    <location>
        <begin position="2178"/>
        <end position="2225"/>
    </location>
</feature>
<dbReference type="SUPFAM" id="SSF47473">
    <property type="entry name" value="EF-hand"/>
    <property type="match status" value="1"/>
</dbReference>
<comment type="caution">
    <text evidence="6">The sequence shown here is derived from an EMBL/GenBank/DDBJ whole genome shotgun (WGS) entry which is preliminary data.</text>
</comment>
<evidence type="ECO:0000256" key="4">
    <source>
        <dbReference type="SAM" id="SignalP"/>
    </source>
</evidence>
<evidence type="ECO:0000256" key="1">
    <source>
        <dbReference type="ARBA" id="ARBA00022837"/>
    </source>
</evidence>
<dbReference type="Proteomes" id="UP000186817">
    <property type="component" value="Unassembled WGS sequence"/>
</dbReference>
<feature type="transmembrane region" description="Helical" evidence="3">
    <location>
        <begin position="109"/>
        <end position="130"/>
    </location>
</feature>
<dbReference type="InterPro" id="IPR011992">
    <property type="entry name" value="EF-hand-dom_pair"/>
</dbReference>
<gene>
    <name evidence="6" type="primary">Ogt</name>
    <name evidence="6" type="ORF">AK812_SmicGene3563</name>
</gene>
<feature type="compositionally biased region" description="Polar residues" evidence="2">
    <location>
        <begin position="950"/>
        <end position="961"/>
    </location>
</feature>
<dbReference type="SUPFAM" id="SSF48439">
    <property type="entry name" value="Protein prenylyltransferase"/>
    <property type="match status" value="1"/>
</dbReference>
<dbReference type="PANTHER" id="PTHR36774">
    <property type="entry name" value="INSULIN-INDUCED PROTEIN"/>
    <property type="match status" value="1"/>
</dbReference>
<keyword evidence="3" id="KW-0472">Membrane</keyword>
<keyword evidence="6" id="KW-0328">Glycosyltransferase</keyword>
<keyword evidence="6" id="KW-0808">Transferase</keyword>
<feature type="region of interest" description="Disordered" evidence="2">
    <location>
        <begin position="2618"/>
        <end position="2640"/>
    </location>
</feature>
<evidence type="ECO:0000313" key="6">
    <source>
        <dbReference type="EMBL" id="OLQ12505.1"/>
    </source>
</evidence>
<keyword evidence="3" id="KW-0812">Transmembrane</keyword>
<dbReference type="Gene3D" id="1.25.40.10">
    <property type="entry name" value="Tetratricopeptide repeat domain"/>
    <property type="match status" value="2"/>
</dbReference>
<feature type="domain" description="EF-hand" evidence="5">
    <location>
        <begin position="1686"/>
        <end position="1721"/>
    </location>
</feature>
<dbReference type="EMBL" id="LSRX01000042">
    <property type="protein sequence ID" value="OLQ12505.1"/>
    <property type="molecule type" value="Genomic_DNA"/>
</dbReference>
<evidence type="ECO:0000259" key="5">
    <source>
        <dbReference type="PROSITE" id="PS50222"/>
    </source>
</evidence>
<dbReference type="GO" id="GO:0005509">
    <property type="term" value="F:calcium ion binding"/>
    <property type="evidence" value="ECO:0007669"/>
    <property type="project" value="InterPro"/>
</dbReference>
<feature type="transmembrane region" description="Helical" evidence="3">
    <location>
        <begin position="195"/>
        <end position="216"/>
    </location>
</feature>
<dbReference type="InterPro" id="IPR002048">
    <property type="entry name" value="EF_hand_dom"/>
</dbReference>
<dbReference type="PROSITE" id="PS50222">
    <property type="entry name" value="EF_HAND_2"/>
    <property type="match status" value="2"/>
</dbReference>
<feature type="transmembrane region" description="Helical" evidence="3">
    <location>
        <begin position="228"/>
        <end position="247"/>
    </location>
</feature>
<dbReference type="SMART" id="SM00054">
    <property type="entry name" value="EFh"/>
    <property type="match status" value="2"/>
</dbReference>
<dbReference type="OrthoDB" id="417971at2759"/>
<feature type="region of interest" description="Disordered" evidence="2">
    <location>
        <begin position="1390"/>
        <end position="1416"/>
    </location>
</feature>
<dbReference type="Gene3D" id="1.10.238.10">
    <property type="entry name" value="EF-hand"/>
    <property type="match status" value="2"/>
</dbReference>
<feature type="compositionally biased region" description="Basic and acidic residues" evidence="2">
    <location>
        <begin position="1160"/>
        <end position="1188"/>
    </location>
</feature>
<feature type="transmembrane region" description="Helical" evidence="3">
    <location>
        <begin position="167"/>
        <end position="188"/>
    </location>
</feature>
<feature type="signal peptide" evidence="4">
    <location>
        <begin position="1"/>
        <end position="25"/>
    </location>
</feature>
<evidence type="ECO:0000256" key="3">
    <source>
        <dbReference type="SAM" id="Phobius"/>
    </source>
</evidence>
<evidence type="ECO:0000256" key="2">
    <source>
        <dbReference type="SAM" id="MobiDB-lite"/>
    </source>
</evidence>
<organism evidence="6 7">
    <name type="scientific">Symbiodinium microadriaticum</name>
    <name type="common">Dinoflagellate</name>
    <name type="synonym">Zooxanthella microadriatica</name>
    <dbReference type="NCBI Taxonomy" id="2951"/>
    <lineage>
        <taxon>Eukaryota</taxon>
        <taxon>Sar</taxon>
        <taxon>Alveolata</taxon>
        <taxon>Dinophyceae</taxon>
        <taxon>Suessiales</taxon>
        <taxon>Symbiodiniaceae</taxon>
        <taxon>Symbiodinium</taxon>
    </lineage>
</organism>
<keyword evidence="1" id="KW-0106">Calcium</keyword>
<dbReference type="InterPro" id="IPR011990">
    <property type="entry name" value="TPR-like_helical_dom_sf"/>
</dbReference>
<keyword evidence="7" id="KW-1185">Reference proteome</keyword>
<keyword evidence="4" id="KW-0732">Signal</keyword>
<name>A0A1Q9EYP5_SYMMI</name>
<feature type="region of interest" description="Disordered" evidence="2">
    <location>
        <begin position="1132"/>
        <end position="1191"/>
    </location>
</feature>
<feature type="region of interest" description="Disordered" evidence="2">
    <location>
        <begin position="747"/>
        <end position="766"/>
    </location>
</feature>
<feature type="region of interest" description="Disordered" evidence="2">
    <location>
        <begin position="984"/>
        <end position="1003"/>
    </location>
</feature>
<dbReference type="GO" id="GO:0016757">
    <property type="term" value="F:glycosyltransferase activity"/>
    <property type="evidence" value="ECO:0007669"/>
    <property type="project" value="UniProtKB-KW"/>
</dbReference>
<dbReference type="PANTHER" id="PTHR36774:SF1">
    <property type="entry name" value="INSULIN-INDUCED PROTEIN"/>
    <property type="match status" value="1"/>
</dbReference>
<feature type="region of interest" description="Disordered" evidence="2">
    <location>
        <begin position="1316"/>
        <end position="1377"/>
    </location>
</feature>
<dbReference type="PROSITE" id="PS00018">
    <property type="entry name" value="EF_HAND_1"/>
    <property type="match status" value="1"/>
</dbReference>
<feature type="compositionally biased region" description="Basic and acidic residues" evidence="2">
    <location>
        <begin position="1316"/>
        <end position="1345"/>
    </location>
</feature>
<sequence length="2640" mass="290882">MGRKRGGSRCAGASCCVTLAGLTLASAFVAAPTEVPRCRSSARFAGGDEAPVDDIVDLRSAGGLALVGAVLGPGVDAIHNQALLSYDVLPVSADLVLGVARTSLLVPPLLAVAYALLGSVLPSLAASILGSRNAENLPLLRGLSPLTRAILAVTSTCLIIKASELLISAGFSGATALPLLMLLAFFQWAVLDGRLFALVLALIAAIGGPLAELPLMWLGAWHYTAPDYWPLAAFGLGPASGAAWAGLSMTTGPCYFAVTTDAIALGRLFASWRRALPKPLQEHDARLRETSLVEERWASPGNVLGVFSGCSQPSLDPLPPSAVVLAARQSCHNLPSLSGGLWKSRPTRQDCFVKALELDPDHADAWSHLGVAGGGMVGSRFFNQTDCFVQVLKFKQNSSRAWSHLGTAGGGKVGSTWYTWKDCYEKSLELDPNYADTWANLGAAGGGKVSNHPYSETECYAKALELSPRSSSTWYNLGAAGGGKVKGTTFSACDCYVQSLELDPKFAPAWSNLGRCGGRKVKGSCGDRTCSPKDCYVTALELDPKYADAWSALGDAGGGTVGSTHYSWKDCKAKARAWTLHQEAETWYNFGLLGSGSIGSSQCNAPEQCFEKATDLLDQELDAVVSRLPVGSADDLRDIAISLLGESKTAFKDQMTAVFRECHPSTPSCLDAQDEQDQLATDLTQQMPHVPPETIRAVLKGALIQMQSTRSKLTELNDDTLLKAICEAERSWKRQHYTLTARKLASQGTLSGDPCSSLPGSTGRLWEGGPTPGLSVGATQAFLAFAALSALTMAFAVSLVWRRQSTSFRVLVPDDEVHMRELVAVAALPSKCNAKEFGSCLVPDVTFAKWDKMEKNRVTGVQKPEVKVQTVQRQGNSTRASSSRSPERRESKLSSGRGSASGEVAASGSAPSRKPGGVQMQEHMRRHWQHGLRSDPEPQPVPPAALRKPSLTSQRSASGSTLAPPARGASGATAVEEIGKDARGHAFPKLPSTKKTRRSLKNDSGVKCCDDGIAFYEVADSRCIFHVEGATMVECEESPGTRSYDSWQHDLDAVDVKMLRAGKPVPINQAAHHRLVRRMESSLLDLAEHPAGLTREVARRRESLTELSKRDGEARRRELSLQSLLDFEAEVRARQEHASSATSSDHEPQREPPASSPRPAENRDSPLRSHRLRAPEHQKVAKAQEGEMRNPGCREVGVSVGHAGAVVRHGAELALHADAACGTPQRKHGHDEWPPARKDRRPMPRLPTPAQSPVAPIPELRGWELPSMERDSMTPKRRDPMMISVGDLKRVLRRQKSDIHSDVLLAQVVSPKSKLDPLLRKKERQEKRHRDADRDRGLNRGERQRLPNTVAVEEPEAVQRTPATPLKLPPTPQPNPRDRALNLARRMSGARADEMDVSSPVAHSVTGPLGKEGMNCDLPEPSKWRRGALIPSVDDCLDRLYTELVPAEDVARMRVMFSRFAKSGFELSKDDLPEVLRHLHFFLVAADKCHQIAKETTSFDVMDFNDFQDFYERFASYERQALQMKLKRWRPMPPSKFAPPPTEHEKEMQALQHLRSLLRSFGVVCTHSTLVDIRDTAGLKQSQCDNVTALTRFLAAFRASEGFTVNEAELLLKSFEECESDLVNLGPEGRMIKVSELAKGLLNFGGLYCVDHLHALMAQLEGVFKERGHGICIFEFLVHARVLRQMELKEVADHFAALDLDKDGFIRGSDLQALMQPLGFTLLGKELQELQAAKSIVAETKLDFDGALGFVAHVRERHGFTDAETQECMTTFERFSLGSGEMPTLQVMELLQWMGFKNRVEDVRKMVQQVDFNANGTMDRTEYLRLMRLQKESKLASYRKVYQAMSLGKSALTAELFAQALADVQLHAPPRILDDIFGKLQAEASVSAGLSWETWVAVAEHTRKLIPVENRKQATFSDLELEQLRMAFNLQGFSSGYVSMGELLWMLSDSGMPVNKASGRRDLYVSLDKARKVALESGVPPEDVGRPGSPRVRFYPVVHLVRAFLRNQEQKTYEREEAVMRAVRFSSAEIQELRTLFEKEGKEAQRELWGDEEEATKRSLGSVVRMLCQEARVPINRVILFTSRIGARIKISQKEELYTKIREISAFDPGDVQRGIDFPSFLQLMQWMVDCNFGDINSEGRPMGAVATVADLRRAVRPQSLRAARNLAEEGRRVRRGLLQKQASKDESHVDRQKTEVLNQDAGAGSASAAPSPPEGLEGRAEEESIRLAEHQPRRKAGRSPPPLPPSAFVCSSRSHVQLLFDFFRMRLPSLSAHRGRHADHMKRVLGPALFLPSLAKRRLVPSVEESLNKFWTDELSRLARLNASKRQSYQDLSPELPRLSFNVAGLWVGPGRRSHAANVPNGGSDDLLRLRVVFRSMSEATCGRVALQFHSDGLHVPRAALRELSVRLGLRTVSPDRSEELLRQITNFDNIDFQDFCDFCERALVATMRPSLQADALRFGTWFLEQKTVQDILDLAGVKDQPCDTSQEILRFLAAHHSCDGFNHQEHDTAAAAVASESEETHVEDRFHFECDEPPLFQHYDSWRHELDSYDQNAVENGHGMPINKTAHLQLAKEMKSAVLELLKDPSALEHTVSSRRQLKEEMTSVAFAVAEGDRTRANSLDAPRRSERKAGQSIIIST</sequence>
<feature type="compositionally biased region" description="Low complexity" evidence="2">
    <location>
        <begin position="893"/>
        <end position="912"/>
    </location>
</feature>
<protein>
    <submittedName>
        <fullName evidence="6">UDP-N-acetylglucosamine--peptide N-acetylglucosaminyltransferase 110 kDa subunit</fullName>
    </submittedName>
</protein>
<feature type="domain" description="EF-hand" evidence="5">
    <location>
        <begin position="1798"/>
        <end position="1833"/>
    </location>
</feature>
<feature type="compositionally biased region" description="Basic and acidic residues" evidence="2">
    <location>
        <begin position="2183"/>
        <end position="2195"/>
    </location>
</feature>
<feature type="region of interest" description="Disordered" evidence="2">
    <location>
        <begin position="1222"/>
        <end position="1257"/>
    </location>
</feature>
<proteinExistence type="predicted"/>
<reference evidence="6 7" key="1">
    <citation type="submission" date="2016-02" db="EMBL/GenBank/DDBJ databases">
        <title>Genome analysis of coral dinoflagellate symbionts highlights evolutionary adaptations to a symbiotic lifestyle.</title>
        <authorList>
            <person name="Aranda M."/>
            <person name="Li Y."/>
            <person name="Liew Y.J."/>
            <person name="Baumgarten S."/>
            <person name="Simakov O."/>
            <person name="Wilson M."/>
            <person name="Piel J."/>
            <person name="Ashoor H."/>
            <person name="Bougouffa S."/>
            <person name="Bajic V.B."/>
            <person name="Ryu T."/>
            <person name="Ravasi T."/>
            <person name="Bayer T."/>
            <person name="Micklem G."/>
            <person name="Kim H."/>
            <person name="Bhak J."/>
            <person name="Lajeunesse T.C."/>
            <person name="Voolstra C.R."/>
        </authorList>
    </citation>
    <scope>NUCLEOTIDE SEQUENCE [LARGE SCALE GENOMIC DNA]</scope>
    <source>
        <strain evidence="6 7">CCMP2467</strain>
    </source>
</reference>
<feature type="region of interest" description="Disordered" evidence="2">
    <location>
        <begin position="2230"/>
        <end position="2249"/>
    </location>
</feature>
<keyword evidence="3" id="KW-1133">Transmembrane helix</keyword>
<feature type="chain" id="PRO_5012954821" evidence="4">
    <location>
        <begin position="26"/>
        <end position="2640"/>
    </location>
</feature>